<dbReference type="Pfam" id="PF08479">
    <property type="entry name" value="POTRA_2"/>
    <property type="match status" value="1"/>
</dbReference>
<protein>
    <submittedName>
        <fullName evidence="11">ShlB/FhaC/HecB family hemolysin secretion/activation protein</fullName>
    </submittedName>
</protein>
<keyword evidence="6" id="KW-0653">Protein transport</keyword>
<accession>A0ABU9CG66</accession>
<dbReference type="InterPro" id="IPR034746">
    <property type="entry name" value="POTRA"/>
</dbReference>
<evidence type="ECO:0000256" key="9">
    <source>
        <dbReference type="SAM" id="MobiDB-lite"/>
    </source>
</evidence>
<dbReference type="InterPro" id="IPR051544">
    <property type="entry name" value="TPS_OM_transporter"/>
</dbReference>
<evidence type="ECO:0000256" key="1">
    <source>
        <dbReference type="ARBA" id="ARBA00004442"/>
    </source>
</evidence>
<dbReference type="InterPro" id="IPR013686">
    <property type="entry name" value="Polypept-transport_assoc_ShlB"/>
</dbReference>
<keyword evidence="3" id="KW-0813">Transport</keyword>
<keyword evidence="7" id="KW-0472">Membrane</keyword>
<keyword evidence="8" id="KW-0998">Cell outer membrane</keyword>
<evidence type="ECO:0000313" key="11">
    <source>
        <dbReference type="EMBL" id="MEK8050861.1"/>
    </source>
</evidence>
<dbReference type="Pfam" id="PF03865">
    <property type="entry name" value="ShlB"/>
    <property type="match status" value="1"/>
</dbReference>
<evidence type="ECO:0000256" key="6">
    <source>
        <dbReference type="ARBA" id="ARBA00022927"/>
    </source>
</evidence>
<name>A0ABU9CG66_9BURK</name>
<evidence type="ECO:0000256" key="4">
    <source>
        <dbReference type="ARBA" id="ARBA00022452"/>
    </source>
</evidence>
<gene>
    <name evidence="11" type="ORF">AACH10_11495</name>
</gene>
<keyword evidence="12" id="KW-1185">Reference proteome</keyword>
<dbReference type="Gene3D" id="2.40.160.50">
    <property type="entry name" value="membrane protein fhac: a member of the omp85/tpsb transporter family"/>
    <property type="match status" value="1"/>
</dbReference>
<dbReference type="RefSeq" id="WP_341410555.1">
    <property type="nucleotide sequence ID" value="NZ_JBBUTH010000006.1"/>
</dbReference>
<comment type="caution">
    <text evidence="11">The sequence shown here is derived from an EMBL/GenBank/DDBJ whole genome shotgun (WGS) entry which is preliminary data.</text>
</comment>
<evidence type="ECO:0000256" key="2">
    <source>
        <dbReference type="ARBA" id="ARBA00009055"/>
    </source>
</evidence>
<dbReference type="PANTHER" id="PTHR34597:SF6">
    <property type="entry name" value="BLR6126 PROTEIN"/>
    <property type="match status" value="1"/>
</dbReference>
<comment type="subcellular location">
    <subcellularLocation>
        <location evidence="1">Cell outer membrane</location>
    </subcellularLocation>
</comment>
<feature type="domain" description="POTRA" evidence="10">
    <location>
        <begin position="69"/>
        <end position="143"/>
    </location>
</feature>
<sequence length="577" mass="59921">MSSQEQNKTPGVAMRAHRPMGKQASCRPVLTGVAGALMVALPMGALAQAAVTAAGAAGPAAMAAPVLRLAVQRLQVDGNSLLDDATVQAALALPPGEHRLADIEAAAQRLQQAYRAAGYGAVVVQVPAQAPQQGVVRIEVIEGRLSQISVSGAQGFSRDNVLRGLPSLQAGRTPRLDRLDAELLMVNENPAKSAHVVFQPGQQRGQVEALVVVDEQPPLRAHLALDNTGSEGTGPWRLAADVQHANLLDRDIVGGLRYVTSPSAPERVQVASASLRVPLYAARLFIELNALGSNTRNAPSQTPAGELRFAGRGESVGARALWTLAALAEAKQQLAVGVEARRYRNDCAVGDLGTEGCGTAAAPVDVLPLTLSWSLQRPGQAQLMLQAVANLGAGRAGDAAAFDAARAGARPHYRLLRVDASGQALLARQVSLQWRASAQFSDDALVSAEQFGLGGAGSVRGYSERALAGDRGVSASLELGTRLATLLGAGSAGTAAGDSGWQRWQLSAFIDGGLVAQRAGASCRAGHSQCGAWGVGLGLQWADAHRQLRLDAARAGEATDHAPAGHWRGHLSLRQSF</sequence>
<dbReference type="PANTHER" id="PTHR34597">
    <property type="entry name" value="SLR1661 PROTEIN"/>
    <property type="match status" value="1"/>
</dbReference>
<proteinExistence type="inferred from homology"/>
<organism evidence="11 12">
    <name type="scientific">Pseudaquabacterium inlustre</name>
    <dbReference type="NCBI Taxonomy" id="2984192"/>
    <lineage>
        <taxon>Bacteria</taxon>
        <taxon>Pseudomonadati</taxon>
        <taxon>Pseudomonadota</taxon>
        <taxon>Betaproteobacteria</taxon>
        <taxon>Burkholderiales</taxon>
        <taxon>Sphaerotilaceae</taxon>
        <taxon>Pseudaquabacterium</taxon>
    </lineage>
</organism>
<reference evidence="11 12" key="1">
    <citation type="submission" date="2024-04" db="EMBL/GenBank/DDBJ databases">
        <title>Novel species of the genus Ideonella isolated from streams.</title>
        <authorList>
            <person name="Lu H."/>
        </authorList>
    </citation>
    <scope>NUCLEOTIDE SEQUENCE [LARGE SCALE GENOMIC DNA]</scope>
    <source>
        <strain evidence="11 12">DXS22W</strain>
    </source>
</reference>
<evidence type="ECO:0000256" key="8">
    <source>
        <dbReference type="ARBA" id="ARBA00023237"/>
    </source>
</evidence>
<evidence type="ECO:0000256" key="3">
    <source>
        <dbReference type="ARBA" id="ARBA00022448"/>
    </source>
</evidence>
<dbReference type="EMBL" id="JBBUTH010000006">
    <property type="protein sequence ID" value="MEK8050861.1"/>
    <property type="molecule type" value="Genomic_DNA"/>
</dbReference>
<dbReference type="Proteomes" id="UP001365405">
    <property type="component" value="Unassembled WGS sequence"/>
</dbReference>
<feature type="region of interest" description="Disordered" evidence="9">
    <location>
        <begin position="1"/>
        <end position="20"/>
    </location>
</feature>
<keyword evidence="4" id="KW-1134">Transmembrane beta strand</keyword>
<keyword evidence="5" id="KW-0812">Transmembrane</keyword>
<dbReference type="Gene3D" id="3.10.20.310">
    <property type="entry name" value="membrane protein fhac"/>
    <property type="match status" value="1"/>
</dbReference>
<dbReference type="PROSITE" id="PS51779">
    <property type="entry name" value="POTRA"/>
    <property type="match status" value="1"/>
</dbReference>
<evidence type="ECO:0000259" key="10">
    <source>
        <dbReference type="PROSITE" id="PS51779"/>
    </source>
</evidence>
<dbReference type="InterPro" id="IPR005565">
    <property type="entry name" value="Hemolysn_activator_HlyB_C"/>
</dbReference>
<evidence type="ECO:0000256" key="5">
    <source>
        <dbReference type="ARBA" id="ARBA00022692"/>
    </source>
</evidence>
<evidence type="ECO:0000256" key="7">
    <source>
        <dbReference type="ARBA" id="ARBA00023136"/>
    </source>
</evidence>
<evidence type="ECO:0000313" key="12">
    <source>
        <dbReference type="Proteomes" id="UP001365405"/>
    </source>
</evidence>
<comment type="similarity">
    <text evidence="2">Belongs to the TPS (TC 1.B.20) family.</text>
</comment>